<keyword evidence="2" id="KW-1185">Reference proteome</keyword>
<dbReference type="InterPro" id="IPR033490">
    <property type="entry name" value="LRP130"/>
</dbReference>
<dbReference type="Proteomes" id="UP000324222">
    <property type="component" value="Unassembled WGS sequence"/>
</dbReference>
<dbReference type="EMBL" id="VSRR010028326">
    <property type="protein sequence ID" value="MPC68756.1"/>
    <property type="molecule type" value="Genomic_DNA"/>
</dbReference>
<evidence type="ECO:0000313" key="1">
    <source>
        <dbReference type="EMBL" id="MPC68756.1"/>
    </source>
</evidence>
<dbReference type="AlphaFoldDB" id="A0A5B7HFH1"/>
<organism evidence="1 2">
    <name type="scientific">Portunus trituberculatus</name>
    <name type="common">Swimming crab</name>
    <name type="synonym">Neptunus trituberculatus</name>
    <dbReference type="NCBI Taxonomy" id="210409"/>
    <lineage>
        <taxon>Eukaryota</taxon>
        <taxon>Metazoa</taxon>
        <taxon>Ecdysozoa</taxon>
        <taxon>Arthropoda</taxon>
        <taxon>Crustacea</taxon>
        <taxon>Multicrustacea</taxon>
        <taxon>Malacostraca</taxon>
        <taxon>Eumalacostraca</taxon>
        <taxon>Eucarida</taxon>
        <taxon>Decapoda</taxon>
        <taxon>Pleocyemata</taxon>
        <taxon>Brachyura</taxon>
        <taxon>Eubrachyura</taxon>
        <taxon>Portunoidea</taxon>
        <taxon>Portunidae</taxon>
        <taxon>Portuninae</taxon>
        <taxon>Portunus</taxon>
    </lineage>
</organism>
<dbReference type="GO" id="GO:0003730">
    <property type="term" value="F:mRNA 3'-UTR binding"/>
    <property type="evidence" value="ECO:0007669"/>
    <property type="project" value="TreeGrafter"/>
</dbReference>
<comment type="caution">
    <text evidence="1">The sequence shown here is derived from an EMBL/GenBank/DDBJ whole genome shotgun (WGS) entry which is preliminary data.</text>
</comment>
<protein>
    <submittedName>
        <fullName evidence="1">Leucine-rich PPR motif-containing protein, mitochondrial</fullName>
    </submittedName>
</protein>
<sequence length="72" mass="8283">MIKVVEYCQDLKEKGLNPLALEQALNSALTNGRPEEALFLMQVMKDEGCSLRPHYFWPIFLHYGRNGDVQSK</sequence>
<dbReference type="PANTHER" id="PTHR46669:SF1">
    <property type="entry name" value="LEUCINE-RICH PPR MOTIF-CONTAINING PROTEIN, MITOCHONDRIAL"/>
    <property type="match status" value="1"/>
</dbReference>
<proteinExistence type="predicted"/>
<reference evidence="1 2" key="1">
    <citation type="submission" date="2019-05" db="EMBL/GenBank/DDBJ databases">
        <title>Another draft genome of Portunus trituberculatus and its Hox gene families provides insights of decapod evolution.</title>
        <authorList>
            <person name="Jeong J.-H."/>
            <person name="Song I."/>
            <person name="Kim S."/>
            <person name="Choi T."/>
            <person name="Kim D."/>
            <person name="Ryu S."/>
            <person name="Kim W."/>
        </authorList>
    </citation>
    <scope>NUCLEOTIDE SEQUENCE [LARGE SCALE GENOMIC DNA]</scope>
    <source>
        <tissue evidence="1">Muscle</tissue>
    </source>
</reference>
<dbReference type="GO" id="GO:0070129">
    <property type="term" value="P:regulation of mitochondrial translation"/>
    <property type="evidence" value="ECO:0007669"/>
    <property type="project" value="TreeGrafter"/>
</dbReference>
<evidence type="ECO:0000313" key="2">
    <source>
        <dbReference type="Proteomes" id="UP000324222"/>
    </source>
</evidence>
<gene>
    <name evidence="1" type="primary">Lrpprc_1</name>
    <name evidence="1" type="ORF">E2C01_062965</name>
</gene>
<dbReference type="GO" id="GO:0005634">
    <property type="term" value="C:nucleus"/>
    <property type="evidence" value="ECO:0007669"/>
    <property type="project" value="TreeGrafter"/>
</dbReference>
<dbReference type="OrthoDB" id="1899580at2759"/>
<dbReference type="PANTHER" id="PTHR46669">
    <property type="entry name" value="LEUCINE-RICH PPR MOTIF-CONTAINING PROTEIN, MITOCHONDRIAL"/>
    <property type="match status" value="1"/>
</dbReference>
<accession>A0A5B7HFH1</accession>
<dbReference type="GO" id="GO:0005739">
    <property type="term" value="C:mitochondrion"/>
    <property type="evidence" value="ECO:0007669"/>
    <property type="project" value="TreeGrafter"/>
</dbReference>
<name>A0A5B7HFH1_PORTR</name>